<dbReference type="InterPro" id="IPR001623">
    <property type="entry name" value="DnaJ_domain"/>
</dbReference>
<dbReference type="Gene3D" id="1.10.287.110">
    <property type="entry name" value="DnaJ domain"/>
    <property type="match status" value="1"/>
</dbReference>
<evidence type="ECO:0000313" key="2">
    <source>
        <dbReference type="EMBL" id="KAK5954858.1"/>
    </source>
</evidence>
<feature type="domain" description="J" evidence="1">
    <location>
        <begin position="14"/>
        <end position="69"/>
    </location>
</feature>
<dbReference type="Pfam" id="PF00226">
    <property type="entry name" value="DnaJ"/>
    <property type="match status" value="1"/>
</dbReference>
<gene>
    <name evidence="2" type="ORF">OHC33_004584</name>
</gene>
<evidence type="ECO:0000313" key="3">
    <source>
        <dbReference type="Proteomes" id="UP001316803"/>
    </source>
</evidence>
<dbReference type="AlphaFoldDB" id="A0AAN8EG75"/>
<accession>A0AAN8EG75</accession>
<name>A0AAN8EG75_9EURO</name>
<protein>
    <recommendedName>
        <fullName evidence="1">J domain-containing protein</fullName>
    </recommendedName>
</protein>
<dbReference type="InterPro" id="IPR050817">
    <property type="entry name" value="DjlA_DnaK_co-chaperone"/>
</dbReference>
<dbReference type="PROSITE" id="PS50076">
    <property type="entry name" value="DNAJ_2"/>
    <property type="match status" value="1"/>
</dbReference>
<proteinExistence type="predicted"/>
<organism evidence="2 3">
    <name type="scientific">Knufia fluminis</name>
    <dbReference type="NCBI Taxonomy" id="191047"/>
    <lineage>
        <taxon>Eukaryota</taxon>
        <taxon>Fungi</taxon>
        <taxon>Dikarya</taxon>
        <taxon>Ascomycota</taxon>
        <taxon>Pezizomycotina</taxon>
        <taxon>Eurotiomycetes</taxon>
        <taxon>Chaetothyriomycetidae</taxon>
        <taxon>Chaetothyriales</taxon>
        <taxon>Trichomeriaceae</taxon>
        <taxon>Knufia</taxon>
    </lineage>
</organism>
<dbReference type="CDD" id="cd06257">
    <property type="entry name" value="DnaJ"/>
    <property type="match status" value="1"/>
</dbReference>
<dbReference type="EMBL" id="JAKLMC020000008">
    <property type="protein sequence ID" value="KAK5954858.1"/>
    <property type="molecule type" value="Genomic_DNA"/>
</dbReference>
<evidence type="ECO:0000259" key="1">
    <source>
        <dbReference type="PROSITE" id="PS50076"/>
    </source>
</evidence>
<dbReference type="SUPFAM" id="SSF46565">
    <property type="entry name" value="Chaperone J-domain"/>
    <property type="match status" value="1"/>
</dbReference>
<keyword evidence="3" id="KW-1185">Reference proteome</keyword>
<dbReference type="InterPro" id="IPR036869">
    <property type="entry name" value="J_dom_sf"/>
</dbReference>
<sequence length="247" mass="28612">MPGASIEEVRREYDSFSTLELPRQATETDVKTAYRRLALLNHPDKVGAAGEDTMKKINAAYEYIIEKKLCSLAPTNIGMQQQAPAEPRPARRPSSLTEESHFRRNFWFIRSQLTWYITVRTVYPLRDPSSRTREDQQQLYKFLGDLKVLGDQHSSRDEACHMIGTILNLAKRIRVLDEKVYFEARWLDQHLTLEKVMAQVKLTFEAEALSMDFVRDGWAEAEAGWSLDEVWSAARAERETGKREENE</sequence>
<dbReference type="Proteomes" id="UP001316803">
    <property type="component" value="Unassembled WGS sequence"/>
</dbReference>
<dbReference type="PANTHER" id="PTHR24074">
    <property type="entry name" value="CO-CHAPERONE PROTEIN DJLA"/>
    <property type="match status" value="1"/>
</dbReference>
<dbReference type="SMART" id="SM00271">
    <property type="entry name" value="DnaJ"/>
    <property type="match status" value="1"/>
</dbReference>
<reference evidence="2 3" key="1">
    <citation type="submission" date="2022-12" db="EMBL/GenBank/DDBJ databases">
        <title>Genomic features and morphological characterization of a novel Knufia sp. strain isolated from spacecraft assembly facility.</title>
        <authorList>
            <person name="Teixeira M."/>
            <person name="Chander A.M."/>
            <person name="Stajich J.E."/>
            <person name="Venkateswaran K."/>
        </authorList>
    </citation>
    <scope>NUCLEOTIDE SEQUENCE [LARGE SCALE GENOMIC DNA]</scope>
    <source>
        <strain evidence="2 3">FJI-L2-BK-P2</strain>
    </source>
</reference>
<comment type="caution">
    <text evidence="2">The sequence shown here is derived from an EMBL/GenBank/DDBJ whole genome shotgun (WGS) entry which is preliminary data.</text>
</comment>